<proteinExistence type="predicted"/>
<keyword evidence="2" id="KW-1185">Reference proteome</keyword>
<reference evidence="2" key="1">
    <citation type="submission" date="2016-04" db="EMBL/GenBank/DDBJ databases">
        <title>Comparative genomics of biotechnologically important yeasts.</title>
        <authorList>
            <consortium name="DOE Joint Genome Institute"/>
            <person name="Riley R."/>
            <person name="Haridas S."/>
            <person name="Wolfe K.H."/>
            <person name="Lopes M.R."/>
            <person name="Hittinger C.T."/>
            <person name="Goker M."/>
            <person name="Salamov A."/>
            <person name="Wisecaver J."/>
            <person name="Long T.M."/>
            <person name="Aerts A.L."/>
            <person name="Barry K."/>
            <person name="Choi C."/>
            <person name="Clum A."/>
            <person name="Coughlan A.Y."/>
            <person name="Deshpande S."/>
            <person name="Douglass A.P."/>
            <person name="Hanson S.J."/>
            <person name="Klenk H.-P."/>
            <person name="Labutti K."/>
            <person name="Lapidus A."/>
            <person name="Lindquist E."/>
            <person name="Lipzen A."/>
            <person name="Meier-Kolthoff J.P."/>
            <person name="Ohm R.A."/>
            <person name="Otillar R.P."/>
            <person name="Pangilinan J."/>
            <person name="Peng Y."/>
            <person name="Rokas A."/>
            <person name="Rosa C.A."/>
            <person name="Scheuner C."/>
            <person name="Sibirny A.A."/>
            <person name="Slot J.C."/>
            <person name="Stielow J.B."/>
            <person name="Sun H."/>
            <person name="Kurtzman C.P."/>
            <person name="Blackwell M."/>
            <person name="Grigoriev I.V."/>
            <person name="Jeffries T.W."/>
        </authorList>
    </citation>
    <scope>NUCLEOTIDE SEQUENCE [LARGE SCALE GENOMIC DNA]</scope>
    <source>
        <strain evidence="2">NRRL YB-2248</strain>
    </source>
</reference>
<evidence type="ECO:0000313" key="2">
    <source>
        <dbReference type="Proteomes" id="UP000094801"/>
    </source>
</evidence>
<dbReference type="OrthoDB" id="3995722at2759"/>
<accession>A0A1E4T3E6</accession>
<gene>
    <name evidence="1" type="ORF">CANARDRAFT_132964</name>
</gene>
<sequence>MMIMTVMMKIIIQFNQKSSRWLQILRDQQRELLKREQKVDVLPNANMELDSTGEAKASFTVVGKDLLQQIEVDENEEMHEEYDIPAKMCSIIKVSSYHHEGDTSPMYSSSSDYDFIINFGSQKGSPPLSIPESDVQPSYQSIESQSVNQMFSSLYDTLSTWSELDEKLFTTMDYKFNHQLSPLPTKTDDGSWLPLARNLLSITGMKFHNERSVVSTLLATFPMLIYFTTDISNIPTPFSYYEENHSLFSTILSDQFESSTNTLITTLKQTIYENFAKLIYSIRVPQQSTTLESIKSAMTITYTHLQTIEIQQSHQSKTTSLLKLVHYVSEILVLKLDDSSITNENSTVQHYLEMFVDEYRSTLEESDSTGSSLLNSPITNGMVCSPVTEVSDEELDDRRYIIGMLLLIAGCVSKSMEHREFIAKEMYIMKRQSDNEWFEFSLLGLKLEDLWCREERNEVSALDCLFDRVGFDDCLV</sequence>
<evidence type="ECO:0000313" key="1">
    <source>
        <dbReference type="EMBL" id="ODV86290.1"/>
    </source>
</evidence>
<name>A0A1E4T3E6_9ASCO</name>
<dbReference type="Proteomes" id="UP000094801">
    <property type="component" value="Unassembled WGS sequence"/>
</dbReference>
<organism evidence="1 2">
    <name type="scientific">[Candida] arabinofermentans NRRL YB-2248</name>
    <dbReference type="NCBI Taxonomy" id="983967"/>
    <lineage>
        <taxon>Eukaryota</taxon>
        <taxon>Fungi</taxon>
        <taxon>Dikarya</taxon>
        <taxon>Ascomycota</taxon>
        <taxon>Saccharomycotina</taxon>
        <taxon>Pichiomycetes</taxon>
        <taxon>Pichiales</taxon>
        <taxon>Pichiaceae</taxon>
        <taxon>Ogataea</taxon>
        <taxon>Ogataea/Candida clade</taxon>
    </lineage>
</organism>
<dbReference type="EMBL" id="KV453850">
    <property type="protein sequence ID" value="ODV86290.1"/>
    <property type="molecule type" value="Genomic_DNA"/>
</dbReference>
<dbReference type="STRING" id="983967.A0A1E4T3E6"/>
<protein>
    <submittedName>
        <fullName evidence="1">Uncharacterized protein</fullName>
    </submittedName>
</protein>
<dbReference type="AlphaFoldDB" id="A0A1E4T3E6"/>